<protein>
    <submittedName>
        <fullName evidence="1">Uncharacterized protein</fullName>
    </submittedName>
</protein>
<organism evidence="1 2">
    <name type="scientific">Arctium lappa</name>
    <name type="common">Greater burdock</name>
    <name type="synonym">Lappa major</name>
    <dbReference type="NCBI Taxonomy" id="4217"/>
    <lineage>
        <taxon>Eukaryota</taxon>
        <taxon>Viridiplantae</taxon>
        <taxon>Streptophyta</taxon>
        <taxon>Embryophyta</taxon>
        <taxon>Tracheophyta</taxon>
        <taxon>Spermatophyta</taxon>
        <taxon>Magnoliopsida</taxon>
        <taxon>eudicotyledons</taxon>
        <taxon>Gunneridae</taxon>
        <taxon>Pentapetalae</taxon>
        <taxon>asterids</taxon>
        <taxon>campanulids</taxon>
        <taxon>Asterales</taxon>
        <taxon>Asteraceae</taxon>
        <taxon>Carduoideae</taxon>
        <taxon>Cardueae</taxon>
        <taxon>Arctiinae</taxon>
        <taxon>Arctium</taxon>
    </lineage>
</organism>
<keyword evidence="2" id="KW-1185">Reference proteome</keyword>
<accession>A0ACB9B890</accession>
<comment type="caution">
    <text evidence="1">The sequence shown here is derived from an EMBL/GenBank/DDBJ whole genome shotgun (WGS) entry which is preliminary data.</text>
</comment>
<evidence type="ECO:0000313" key="1">
    <source>
        <dbReference type="EMBL" id="KAI3718702.1"/>
    </source>
</evidence>
<name>A0ACB9B890_ARCLA</name>
<reference evidence="2" key="1">
    <citation type="journal article" date="2022" name="Mol. Ecol. Resour.">
        <title>The genomes of chicory, endive, great burdock and yacon provide insights into Asteraceae palaeo-polyploidization history and plant inulin production.</title>
        <authorList>
            <person name="Fan W."/>
            <person name="Wang S."/>
            <person name="Wang H."/>
            <person name="Wang A."/>
            <person name="Jiang F."/>
            <person name="Liu H."/>
            <person name="Zhao H."/>
            <person name="Xu D."/>
            <person name="Zhang Y."/>
        </authorList>
    </citation>
    <scope>NUCLEOTIDE SEQUENCE [LARGE SCALE GENOMIC DNA]</scope>
    <source>
        <strain evidence="2">cv. Niubang</strain>
    </source>
</reference>
<reference evidence="1 2" key="2">
    <citation type="journal article" date="2022" name="Mol. Ecol. Resour.">
        <title>The genomes of chicory, endive, great burdock and yacon provide insights into Asteraceae paleo-polyploidization history and plant inulin production.</title>
        <authorList>
            <person name="Fan W."/>
            <person name="Wang S."/>
            <person name="Wang H."/>
            <person name="Wang A."/>
            <person name="Jiang F."/>
            <person name="Liu H."/>
            <person name="Zhao H."/>
            <person name="Xu D."/>
            <person name="Zhang Y."/>
        </authorList>
    </citation>
    <scope>NUCLEOTIDE SEQUENCE [LARGE SCALE GENOMIC DNA]</scope>
    <source>
        <strain evidence="2">cv. Niubang</strain>
    </source>
</reference>
<evidence type="ECO:0000313" key="2">
    <source>
        <dbReference type="Proteomes" id="UP001055879"/>
    </source>
</evidence>
<dbReference type="EMBL" id="CM042052">
    <property type="protein sequence ID" value="KAI3718702.1"/>
    <property type="molecule type" value="Genomic_DNA"/>
</dbReference>
<gene>
    <name evidence="1" type="ORF">L6452_19583</name>
</gene>
<sequence length="414" mass="47163">MDKSWMHTNRMKRPYIDGVATFLKYAVHQLKILRNMDPENTAEKIQIPCPCVFCLNHYTLDVDEVDHHLFSKGIDPNYTNWTKHGETDETSRRTHANVDHGQHIEDYADSTMGIPTDAPETIEMVQATEENFVDAHEKDAYDDVDEEFSTVILPQNDNIMPRVDPLDLGMESRDDYFRADCRADQNKSADQIQAVNLRIFLLRLLDLLAIVAEIDIIIVGSGIIKDANPADAAREAAAEVVVKYRICADLSEVLLLEYVYINLYYLEKQMTWIKTELLLQKTNGYDSMQVNAMVAGYKAEWQKHHDPLIVVAQIAERCSTEPKKTLVLMYKLEFAQLKVVQSYGGKKNPKLFSNLFSPPPPLTTLHAGKPTPPLRRRTTVVHPSLHRTTTVSLVVHHHSSDIIVLPLSPSYHFD</sequence>
<proteinExistence type="predicted"/>
<dbReference type="Proteomes" id="UP001055879">
    <property type="component" value="Linkage Group LG06"/>
</dbReference>